<evidence type="ECO:0000313" key="2">
    <source>
        <dbReference type="EMBL" id="KAK7065172.1"/>
    </source>
</evidence>
<comment type="caution">
    <text evidence="2">The sequence shown here is derived from an EMBL/GenBank/DDBJ whole genome shotgun (WGS) entry which is preliminary data.</text>
</comment>
<evidence type="ECO:0000313" key="3">
    <source>
        <dbReference type="Proteomes" id="UP001381693"/>
    </source>
</evidence>
<accession>A0AAN8WF40</accession>
<protein>
    <submittedName>
        <fullName evidence="2">Uncharacterized protein</fullName>
    </submittedName>
</protein>
<feature type="region of interest" description="Disordered" evidence="1">
    <location>
        <begin position="55"/>
        <end position="89"/>
    </location>
</feature>
<reference evidence="2 3" key="1">
    <citation type="submission" date="2023-11" db="EMBL/GenBank/DDBJ databases">
        <title>Halocaridina rubra genome assembly.</title>
        <authorList>
            <person name="Smith C."/>
        </authorList>
    </citation>
    <scope>NUCLEOTIDE SEQUENCE [LARGE SCALE GENOMIC DNA]</scope>
    <source>
        <strain evidence="2">EP-1</strain>
        <tissue evidence="2">Whole</tissue>
    </source>
</reference>
<dbReference type="Proteomes" id="UP001381693">
    <property type="component" value="Unassembled WGS sequence"/>
</dbReference>
<gene>
    <name evidence="2" type="ORF">SK128_004795</name>
</gene>
<organism evidence="2 3">
    <name type="scientific">Halocaridina rubra</name>
    <name type="common">Hawaiian red shrimp</name>
    <dbReference type="NCBI Taxonomy" id="373956"/>
    <lineage>
        <taxon>Eukaryota</taxon>
        <taxon>Metazoa</taxon>
        <taxon>Ecdysozoa</taxon>
        <taxon>Arthropoda</taxon>
        <taxon>Crustacea</taxon>
        <taxon>Multicrustacea</taxon>
        <taxon>Malacostraca</taxon>
        <taxon>Eumalacostraca</taxon>
        <taxon>Eucarida</taxon>
        <taxon>Decapoda</taxon>
        <taxon>Pleocyemata</taxon>
        <taxon>Caridea</taxon>
        <taxon>Atyoidea</taxon>
        <taxon>Atyidae</taxon>
        <taxon>Halocaridina</taxon>
    </lineage>
</organism>
<name>A0AAN8WF40_HALRR</name>
<evidence type="ECO:0000256" key="1">
    <source>
        <dbReference type="SAM" id="MobiDB-lite"/>
    </source>
</evidence>
<keyword evidence="3" id="KW-1185">Reference proteome</keyword>
<dbReference type="EMBL" id="JAXCGZ010020863">
    <property type="protein sequence ID" value="KAK7065172.1"/>
    <property type="molecule type" value="Genomic_DNA"/>
</dbReference>
<proteinExistence type="predicted"/>
<sequence length="89" mass="9837">MAALSEFSNRNSSLMITEVRILIIRSIKTSLKGLPSLSGYIVTLNFHLGDNTGTPSVTDIEKKKTPRELAWQNDTEKIAKKSSSTQRTA</sequence>
<dbReference type="AlphaFoldDB" id="A0AAN8WF40"/>